<organism evidence="3 4">
    <name type="scientific">Natronospira elongata</name>
    <dbReference type="NCBI Taxonomy" id="3110268"/>
    <lineage>
        <taxon>Bacteria</taxon>
        <taxon>Pseudomonadati</taxon>
        <taxon>Pseudomonadota</taxon>
        <taxon>Gammaproteobacteria</taxon>
        <taxon>Natronospirales</taxon>
        <taxon>Natronospiraceae</taxon>
        <taxon>Natronospira</taxon>
    </lineage>
</organism>
<dbReference type="EMBL" id="JAYGII010000005">
    <property type="protein sequence ID" value="MEA5444957.1"/>
    <property type="molecule type" value="Genomic_DNA"/>
</dbReference>
<sequence length="216" mass="24521">MMARIQLLRERIDALSLRERVLVFLAAAAVVAFIWHTFFMAPLSSRQETAQQQISDLRERVAEANAAVGEIIRAREADPDADRRARLAELEERIQALDENLAARTGDLIEPGQMALVLETMLERQEGLELLSMQSLSPRPLMDDEGLEGVGNIYRHGVRMELEGSFTAILRYLRALEAMDSDFYWGLLDVQMETYPNNRIVLIVHTLSLREGWIGV</sequence>
<keyword evidence="2" id="KW-0812">Transmembrane</keyword>
<comment type="caution">
    <text evidence="3">The sequence shown here is derived from an EMBL/GenBank/DDBJ whole genome shotgun (WGS) entry which is preliminary data.</text>
</comment>
<evidence type="ECO:0000313" key="4">
    <source>
        <dbReference type="Proteomes" id="UP001302316"/>
    </source>
</evidence>
<dbReference type="InterPro" id="IPR007690">
    <property type="entry name" value="T2SS_GspM"/>
</dbReference>
<feature type="coiled-coil region" evidence="1">
    <location>
        <begin position="47"/>
        <end position="107"/>
    </location>
</feature>
<reference evidence="3 4" key="1">
    <citation type="submission" date="2023-12" db="EMBL/GenBank/DDBJ databases">
        <title>Whole-genome sequencing of halo(alkali)philic microorganisms from hypersaline lakes.</title>
        <authorList>
            <person name="Sorokin D.Y."/>
            <person name="Merkel A.Y."/>
            <person name="Messina E."/>
            <person name="Yakimov M."/>
        </authorList>
    </citation>
    <scope>NUCLEOTIDE SEQUENCE [LARGE SCALE GENOMIC DNA]</scope>
    <source>
        <strain evidence="3 4">AB-CW1</strain>
    </source>
</reference>
<dbReference type="Pfam" id="PF04612">
    <property type="entry name" value="T2SSM"/>
    <property type="match status" value="1"/>
</dbReference>
<accession>A0AAP6MLR6</accession>
<keyword evidence="2" id="KW-1133">Transmembrane helix</keyword>
<dbReference type="GO" id="GO:0015628">
    <property type="term" value="P:protein secretion by the type II secretion system"/>
    <property type="evidence" value="ECO:0007669"/>
    <property type="project" value="InterPro"/>
</dbReference>
<name>A0AAP6MLR6_9GAMM</name>
<gene>
    <name evidence="3" type="primary">gspM</name>
    <name evidence="3" type="ORF">VCB98_03890</name>
</gene>
<evidence type="ECO:0000313" key="3">
    <source>
        <dbReference type="EMBL" id="MEA5444957.1"/>
    </source>
</evidence>
<keyword evidence="1" id="KW-0175">Coiled coil</keyword>
<keyword evidence="2" id="KW-0472">Membrane</keyword>
<dbReference type="Proteomes" id="UP001302316">
    <property type="component" value="Unassembled WGS sequence"/>
</dbReference>
<keyword evidence="4" id="KW-1185">Reference proteome</keyword>
<evidence type="ECO:0000256" key="1">
    <source>
        <dbReference type="SAM" id="Coils"/>
    </source>
</evidence>
<dbReference type="RefSeq" id="WP_346050586.1">
    <property type="nucleotide sequence ID" value="NZ_JAYGII010000005.1"/>
</dbReference>
<dbReference type="AlphaFoldDB" id="A0AAP6MLR6"/>
<proteinExistence type="predicted"/>
<protein>
    <submittedName>
        <fullName evidence="3">Type II secretion system protein GspM</fullName>
    </submittedName>
</protein>
<feature type="transmembrane region" description="Helical" evidence="2">
    <location>
        <begin position="21"/>
        <end position="43"/>
    </location>
</feature>
<evidence type="ECO:0000256" key="2">
    <source>
        <dbReference type="SAM" id="Phobius"/>
    </source>
</evidence>
<dbReference type="GO" id="GO:0015627">
    <property type="term" value="C:type II protein secretion system complex"/>
    <property type="evidence" value="ECO:0007669"/>
    <property type="project" value="InterPro"/>
</dbReference>